<dbReference type="SUPFAM" id="SSF52172">
    <property type="entry name" value="CheY-like"/>
    <property type="match status" value="1"/>
</dbReference>
<dbReference type="Gene3D" id="3.40.50.2300">
    <property type="match status" value="1"/>
</dbReference>
<dbReference type="InterPro" id="IPR036890">
    <property type="entry name" value="HATPase_C_sf"/>
</dbReference>
<evidence type="ECO:0000256" key="3">
    <source>
        <dbReference type="ARBA" id="ARBA00022553"/>
    </source>
</evidence>
<evidence type="ECO:0000256" key="1">
    <source>
        <dbReference type="ARBA" id="ARBA00000085"/>
    </source>
</evidence>
<organism evidence="14 15">
    <name type="scientific">Syntrophotalea acetylenivorans</name>
    <dbReference type="NCBI Taxonomy" id="1842532"/>
    <lineage>
        <taxon>Bacteria</taxon>
        <taxon>Pseudomonadati</taxon>
        <taxon>Thermodesulfobacteriota</taxon>
        <taxon>Desulfuromonadia</taxon>
        <taxon>Desulfuromonadales</taxon>
        <taxon>Syntrophotaleaceae</taxon>
        <taxon>Syntrophotalea</taxon>
    </lineage>
</organism>
<dbReference type="SMART" id="SM00388">
    <property type="entry name" value="HisKA"/>
    <property type="match status" value="1"/>
</dbReference>
<dbReference type="InterPro" id="IPR036097">
    <property type="entry name" value="HisK_dim/P_sf"/>
</dbReference>
<dbReference type="Gene3D" id="3.30.450.20">
    <property type="entry name" value="PAS domain"/>
    <property type="match status" value="1"/>
</dbReference>
<dbReference type="AlphaFoldDB" id="A0A1L3GRU4"/>
<gene>
    <name evidence="14" type="ORF">A7E78_12685</name>
</gene>
<dbReference type="InterPro" id="IPR013656">
    <property type="entry name" value="PAS_4"/>
</dbReference>
<dbReference type="InterPro" id="IPR001789">
    <property type="entry name" value="Sig_transdc_resp-reg_receiver"/>
</dbReference>
<protein>
    <recommendedName>
        <fullName evidence="2">histidine kinase</fullName>
        <ecNumber evidence="2">2.7.13.3</ecNumber>
    </recommendedName>
</protein>
<keyword evidence="7" id="KW-0067">ATP-binding</keyword>
<evidence type="ECO:0000259" key="12">
    <source>
        <dbReference type="PROSITE" id="PS50110"/>
    </source>
</evidence>
<evidence type="ECO:0000259" key="11">
    <source>
        <dbReference type="PROSITE" id="PS50109"/>
    </source>
</evidence>
<dbReference type="InterPro" id="IPR000700">
    <property type="entry name" value="PAS-assoc_C"/>
</dbReference>
<evidence type="ECO:0000256" key="8">
    <source>
        <dbReference type="ARBA" id="ARBA00023012"/>
    </source>
</evidence>
<dbReference type="Gene3D" id="3.30.565.10">
    <property type="entry name" value="Histidine kinase-like ATPase, C-terminal domain"/>
    <property type="match status" value="1"/>
</dbReference>
<dbReference type="InterPro" id="IPR035965">
    <property type="entry name" value="PAS-like_dom_sf"/>
</dbReference>
<evidence type="ECO:0000256" key="4">
    <source>
        <dbReference type="ARBA" id="ARBA00022679"/>
    </source>
</evidence>
<keyword evidence="10" id="KW-0175">Coiled coil</keyword>
<comment type="catalytic activity">
    <reaction evidence="1">
        <text>ATP + protein L-histidine = ADP + protein N-phospho-L-histidine.</text>
        <dbReference type="EC" id="2.7.13.3"/>
    </reaction>
</comment>
<evidence type="ECO:0000256" key="10">
    <source>
        <dbReference type="SAM" id="Coils"/>
    </source>
</evidence>
<sequence>MVSRHLNVLIVEDSEDDVLLLKRHLRQGGYLIHCGWVDTAAALNQALSEESWDVVISDYSLPSFTAIDALFMLQKKGLDIPFIIVSGAIGEEIAVSAMKAGAHDYVMKDNLARLGPAIERELREAAMRRDRYEAEEALKESERENREISREFRALLDNIPDSLTLLDSSMQVVWSNLSTAKLLNCNPDELANHHCEKLWTDCSARGDDCPVRKSFISCQVEKAVIKANDDRTWGVRAIPISNRHGQVVSVIKMASDITRQIQLREEASRAGQLASLGELAAGVAHEINNPINGIINYAQILADQFSEDAENQEIVQEIIDEGERIANIAKNLLDFAKARPEFKKPVSAEDILAASLALTKSQLNRDGIKLIIDMNPGLPPVLAHLQQVQQVILNLISNARYALNQKYSAADPEKIFHIESELCSTPGGRLCACLFWTRELVLPRRYCPRLWIRSIPPNRVAPAPASA</sequence>
<dbReference type="PANTHER" id="PTHR43065:SF10">
    <property type="entry name" value="PEROXIDE STRESS-ACTIVATED HISTIDINE KINASE MAK3"/>
    <property type="match status" value="1"/>
</dbReference>
<dbReference type="PROSITE" id="PS50113">
    <property type="entry name" value="PAC"/>
    <property type="match status" value="1"/>
</dbReference>
<accession>A0A1L3GRU4</accession>
<feature type="domain" description="Histidine kinase" evidence="11">
    <location>
        <begin position="282"/>
        <end position="399"/>
    </location>
</feature>
<dbReference type="KEGG" id="pef:A7E78_12685"/>
<reference evidence="14 15" key="1">
    <citation type="journal article" date="2017" name="Genome Announc.">
        <title>Complete Genome Sequences of Two Acetylene-Fermenting Pelobacter acetylenicus Strains.</title>
        <authorList>
            <person name="Sutton J.M."/>
            <person name="Baesman S.M."/>
            <person name="Fierst J.L."/>
            <person name="Poret-Peterson A.T."/>
            <person name="Oremland R.S."/>
            <person name="Dunlap D.S."/>
            <person name="Akob D.M."/>
        </authorList>
    </citation>
    <scope>NUCLEOTIDE SEQUENCE [LARGE SCALE GENOMIC DNA]</scope>
    <source>
        <strain evidence="14 15">SFB93</strain>
    </source>
</reference>
<dbReference type="EMBL" id="CP015519">
    <property type="protein sequence ID" value="APG28625.1"/>
    <property type="molecule type" value="Genomic_DNA"/>
</dbReference>
<dbReference type="PANTHER" id="PTHR43065">
    <property type="entry name" value="SENSOR HISTIDINE KINASE"/>
    <property type="match status" value="1"/>
</dbReference>
<feature type="domain" description="Response regulatory" evidence="12">
    <location>
        <begin position="7"/>
        <end position="123"/>
    </location>
</feature>
<feature type="modified residue" description="4-aspartylphosphate" evidence="9">
    <location>
        <position position="58"/>
    </location>
</feature>
<dbReference type="PROSITE" id="PS50109">
    <property type="entry name" value="HIS_KIN"/>
    <property type="match status" value="1"/>
</dbReference>
<keyword evidence="6" id="KW-0418">Kinase</keyword>
<keyword evidence="5" id="KW-0547">Nucleotide-binding</keyword>
<dbReference type="InterPro" id="IPR003661">
    <property type="entry name" value="HisK_dim/P_dom"/>
</dbReference>
<evidence type="ECO:0000313" key="14">
    <source>
        <dbReference type="EMBL" id="APG28625.1"/>
    </source>
</evidence>
<evidence type="ECO:0000256" key="5">
    <source>
        <dbReference type="ARBA" id="ARBA00022741"/>
    </source>
</evidence>
<proteinExistence type="predicted"/>
<dbReference type="SUPFAM" id="SSF55785">
    <property type="entry name" value="PYP-like sensor domain (PAS domain)"/>
    <property type="match status" value="1"/>
</dbReference>
<dbReference type="SUPFAM" id="SSF47384">
    <property type="entry name" value="Homodimeric domain of signal transducing histidine kinase"/>
    <property type="match status" value="1"/>
</dbReference>
<keyword evidence="15" id="KW-1185">Reference proteome</keyword>
<evidence type="ECO:0000256" key="6">
    <source>
        <dbReference type="ARBA" id="ARBA00022777"/>
    </source>
</evidence>
<evidence type="ECO:0000256" key="2">
    <source>
        <dbReference type="ARBA" id="ARBA00012438"/>
    </source>
</evidence>
<keyword evidence="4" id="KW-0808">Transferase</keyword>
<dbReference type="InterPro" id="IPR011006">
    <property type="entry name" value="CheY-like_superfamily"/>
</dbReference>
<feature type="coiled-coil region" evidence="10">
    <location>
        <begin position="124"/>
        <end position="158"/>
    </location>
</feature>
<dbReference type="Pfam" id="PF08448">
    <property type="entry name" value="PAS_4"/>
    <property type="match status" value="1"/>
</dbReference>
<keyword evidence="8" id="KW-0902">Two-component regulatory system</keyword>
<dbReference type="GO" id="GO:0005524">
    <property type="term" value="F:ATP binding"/>
    <property type="evidence" value="ECO:0007669"/>
    <property type="project" value="UniProtKB-KW"/>
</dbReference>
<dbReference type="CDD" id="cd00156">
    <property type="entry name" value="REC"/>
    <property type="match status" value="1"/>
</dbReference>
<dbReference type="SUPFAM" id="SSF55874">
    <property type="entry name" value="ATPase domain of HSP90 chaperone/DNA topoisomerase II/histidine kinase"/>
    <property type="match status" value="1"/>
</dbReference>
<keyword evidence="3 9" id="KW-0597">Phosphoprotein</keyword>
<feature type="domain" description="PAC" evidence="13">
    <location>
        <begin position="218"/>
        <end position="269"/>
    </location>
</feature>
<evidence type="ECO:0000256" key="7">
    <source>
        <dbReference type="ARBA" id="ARBA00022840"/>
    </source>
</evidence>
<evidence type="ECO:0000256" key="9">
    <source>
        <dbReference type="PROSITE-ProRule" id="PRU00169"/>
    </source>
</evidence>
<dbReference type="InterPro" id="IPR005467">
    <property type="entry name" value="His_kinase_dom"/>
</dbReference>
<dbReference type="Pfam" id="PF00512">
    <property type="entry name" value="HisKA"/>
    <property type="match status" value="1"/>
</dbReference>
<dbReference type="SMART" id="SM00448">
    <property type="entry name" value="REC"/>
    <property type="match status" value="1"/>
</dbReference>
<dbReference type="EC" id="2.7.13.3" evidence="2"/>
<dbReference type="CDD" id="cd00082">
    <property type="entry name" value="HisKA"/>
    <property type="match status" value="1"/>
</dbReference>
<evidence type="ECO:0000259" key="13">
    <source>
        <dbReference type="PROSITE" id="PS50113"/>
    </source>
</evidence>
<evidence type="ECO:0000313" key="15">
    <source>
        <dbReference type="Proteomes" id="UP000182517"/>
    </source>
</evidence>
<dbReference type="Pfam" id="PF00072">
    <property type="entry name" value="Response_reg"/>
    <property type="match status" value="1"/>
</dbReference>
<dbReference type="Gene3D" id="1.10.287.130">
    <property type="match status" value="1"/>
</dbReference>
<dbReference type="GO" id="GO:0000155">
    <property type="term" value="F:phosphorelay sensor kinase activity"/>
    <property type="evidence" value="ECO:0007669"/>
    <property type="project" value="InterPro"/>
</dbReference>
<name>A0A1L3GRU4_9BACT</name>
<dbReference type="STRING" id="1842532.A7E78_12685"/>
<dbReference type="PROSITE" id="PS50110">
    <property type="entry name" value="RESPONSE_REGULATORY"/>
    <property type="match status" value="1"/>
</dbReference>
<dbReference type="Proteomes" id="UP000182517">
    <property type="component" value="Chromosome"/>
</dbReference>